<keyword evidence="1" id="KW-0732">Signal</keyword>
<keyword evidence="3" id="KW-1185">Reference proteome</keyword>
<dbReference type="Proteomes" id="UP001152799">
    <property type="component" value="Chromosome 12"/>
</dbReference>
<evidence type="ECO:0000256" key="1">
    <source>
        <dbReference type="SAM" id="SignalP"/>
    </source>
</evidence>
<protein>
    <recommendedName>
        <fullName evidence="4">Secreted protein</fullName>
    </recommendedName>
</protein>
<feature type="signal peptide" evidence="1">
    <location>
        <begin position="1"/>
        <end position="22"/>
    </location>
</feature>
<dbReference type="OrthoDB" id="8197466at2759"/>
<evidence type="ECO:0000313" key="2">
    <source>
        <dbReference type="EMBL" id="CAG9762808.1"/>
    </source>
</evidence>
<organism evidence="2 3">
    <name type="scientific">Ceutorhynchus assimilis</name>
    <name type="common">cabbage seed weevil</name>
    <dbReference type="NCBI Taxonomy" id="467358"/>
    <lineage>
        <taxon>Eukaryota</taxon>
        <taxon>Metazoa</taxon>
        <taxon>Ecdysozoa</taxon>
        <taxon>Arthropoda</taxon>
        <taxon>Hexapoda</taxon>
        <taxon>Insecta</taxon>
        <taxon>Pterygota</taxon>
        <taxon>Neoptera</taxon>
        <taxon>Endopterygota</taxon>
        <taxon>Coleoptera</taxon>
        <taxon>Polyphaga</taxon>
        <taxon>Cucujiformia</taxon>
        <taxon>Curculionidae</taxon>
        <taxon>Ceutorhynchinae</taxon>
        <taxon>Ceutorhynchus</taxon>
    </lineage>
</organism>
<reference evidence="2" key="1">
    <citation type="submission" date="2022-01" db="EMBL/GenBank/DDBJ databases">
        <authorList>
            <person name="King R."/>
        </authorList>
    </citation>
    <scope>NUCLEOTIDE SEQUENCE</scope>
</reference>
<sequence>MKQILWTSVAVLVCLVFAGTECRTLEKRDADPSIDPHGSHEYNDDQFRDKRKIEAVVGVKNAILGFVFDKINKFIDQKTAWVDQLDKQNIAKNKAHHIEPPSDPVVSLSSILSSAIGSKLEAAAPLLNIRQRRSPKSALYGFAWDRTTTPKGPTTTEDVVLFTPGKPVSLELPGELFGSSFTLVTNLSTTVGDYMVNSAIRLQRLLESMRPFLRFVFGAKGIVIEGPTDKPIFSDPNEVKDNNL</sequence>
<dbReference type="EMBL" id="OU892288">
    <property type="protein sequence ID" value="CAG9762808.1"/>
    <property type="molecule type" value="Genomic_DNA"/>
</dbReference>
<name>A0A9N9QKQ9_9CUCU</name>
<gene>
    <name evidence="2" type="ORF">CEUTPL_LOCUS3481</name>
</gene>
<accession>A0A9N9QKQ9</accession>
<dbReference type="AlphaFoldDB" id="A0A9N9QKQ9"/>
<evidence type="ECO:0008006" key="4">
    <source>
        <dbReference type="Google" id="ProtNLM"/>
    </source>
</evidence>
<proteinExistence type="predicted"/>
<feature type="chain" id="PRO_5040131405" description="Secreted protein" evidence="1">
    <location>
        <begin position="23"/>
        <end position="244"/>
    </location>
</feature>
<evidence type="ECO:0000313" key="3">
    <source>
        <dbReference type="Proteomes" id="UP001152799"/>
    </source>
</evidence>